<feature type="signal peptide" evidence="2">
    <location>
        <begin position="1"/>
        <end position="22"/>
    </location>
</feature>
<feature type="compositionally biased region" description="Low complexity" evidence="1">
    <location>
        <begin position="71"/>
        <end position="95"/>
    </location>
</feature>
<evidence type="ECO:0000313" key="4">
    <source>
        <dbReference type="Proteomes" id="UP001061958"/>
    </source>
</evidence>
<evidence type="ECO:0000313" key="3">
    <source>
        <dbReference type="EMBL" id="GJQ15840.1"/>
    </source>
</evidence>
<feature type="chain" id="PRO_5038978760" evidence="2">
    <location>
        <begin position="23"/>
        <end position="290"/>
    </location>
</feature>
<reference evidence="3" key="2">
    <citation type="submission" date="2022-01" db="EMBL/GenBank/DDBJ databases">
        <authorList>
            <person name="Hirooka S."/>
            <person name="Miyagishima S.Y."/>
        </authorList>
    </citation>
    <scope>NUCLEOTIDE SEQUENCE</scope>
    <source>
        <strain evidence="3">NBRC 102759</strain>
    </source>
</reference>
<evidence type="ECO:0000256" key="1">
    <source>
        <dbReference type="SAM" id="MobiDB-lite"/>
    </source>
</evidence>
<comment type="caution">
    <text evidence="3">The sequence shown here is derived from an EMBL/GenBank/DDBJ whole genome shotgun (WGS) entry which is preliminary data.</text>
</comment>
<protein>
    <submittedName>
        <fullName evidence="3">Uncharacterized protein</fullName>
    </submittedName>
</protein>
<keyword evidence="2" id="KW-0732">Signal</keyword>
<reference evidence="3" key="1">
    <citation type="journal article" date="2022" name="Proc. Natl. Acad. Sci. U.S.A.">
        <title>Life cycle and functional genomics of the unicellular red alga Galdieria for elucidating algal and plant evolution and industrial use.</title>
        <authorList>
            <person name="Hirooka S."/>
            <person name="Itabashi T."/>
            <person name="Ichinose T.M."/>
            <person name="Onuma R."/>
            <person name="Fujiwara T."/>
            <person name="Yamashita S."/>
            <person name="Jong L.W."/>
            <person name="Tomita R."/>
            <person name="Iwane A.H."/>
            <person name="Miyagishima S.Y."/>
        </authorList>
    </citation>
    <scope>NUCLEOTIDE SEQUENCE</scope>
    <source>
        <strain evidence="3">NBRC 102759</strain>
    </source>
</reference>
<organism evidence="3 4">
    <name type="scientific">Galdieria partita</name>
    <dbReference type="NCBI Taxonomy" id="83374"/>
    <lineage>
        <taxon>Eukaryota</taxon>
        <taxon>Rhodophyta</taxon>
        <taxon>Bangiophyceae</taxon>
        <taxon>Galdieriales</taxon>
        <taxon>Galdieriaceae</taxon>
        <taxon>Galdieria</taxon>
    </lineage>
</organism>
<evidence type="ECO:0000256" key="2">
    <source>
        <dbReference type="SAM" id="SignalP"/>
    </source>
</evidence>
<dbReference type="AlphaFoldDB" id="A0A9C7Q534"/>
<gene>
    <name evidence="3" type="ORF">GpartN1_g7631.t1</name>
</gene>
<dbReference type="EMBL" id="BQMJ01000075">
    <property type="protein sequence ID" value="GJQ15840.1"/>
    <property type="molecule type" value="Genomic_DNA"/>
</dbReference>
<proteinExistence type="predicted"/>
<dbReference type="OrthoDB" id="10419821at2759"/>
<keyword evidence="4" id="KW-1185">Reference proteome</keyword>
<dbReference type="Proteomes" id="UP001061958">
    <property type="component" value="Unassembled WGS sequence"/>
</dbReference>
<sequence length="290" mass="30840">MSCGKAITSCIVLYMLCWGVYSLDTTNISSSPFVQEPIQTQKVPQQPTQLTSSVTSSPAHSIFPIKTEAPSTSARTNSSTTSLLPTHTPTPNTHPKSNVSLTTATPSFIVSPTANATQSSTSAISTTCCRITGEIYELHFNALGDPSLQAKTKLVNFGSFVSPQFLKSTPIPCEFQLPPPELVSTGDSISCDINSETSLTCHPNPPGASTGNCLNATSCRVLGNTFALTLLGENIMVQSGTLETQIINTVSAGLLCGLYPENVTRYSGDGYWIQRELGSSLDVEFLKLAF</sequence>
<accession>A0A9C7Q534</accession>
<name>A0A9C7Q534_9RHOD</name>
<feature type="region of interest" description="Disordered" evidence="1">
    <location>
        <begin position="66"/>
        <end position="98"/>
    </location>
</feature>